<dbReference type="Proteomes" id="UP000297195">
    <property type="component" value="Segment"/>
</dbReference>
<evidence type="ECO:0000313" key="2">
    <source>
        <dbReference type="Proteomes" id="UP000297195"/>
    </source>
</evidence>
<dbReference type="EMBL" id="MK689364">
    <property type="protein sequence ID" value="QBZ70656.1"/>
    <property type="molecule type" value="Genomic_DNA"/>
</dbReference>
<organism evidence="1 2">
    <name type="scientific">Edwardsiella phage pEt-SU</name>
    <dbReference type="NCBI Taxonomy" id="2562142"/>
    <lineage>
        <taxon>Viruses</taxon>
        <taxon>Duplodnaviria</taxon>
        <taxon>Heunggongvirae</taxon>
        <taxon>Uroviricota</taxon>
        <taxon>Caudoviricetes</taxon>
        <taxon>Chimalliviridae</taxon>
        <taxon>Petsuvirus</taxon>
        <taxon>Petsuvirus pEtSU</taxon>
    </lineage>
</organism>
<protein>
    <submittedName>
        <fullName evidence="1">Uncharacterized protein</fullName>
    </submittedName>
</protein>
<accession>A0A4D6DXV4</accession>
<name>A0A4D6DXV4_9CAUD</name>
<evidence type="ECO:0000313" key="1">
    <source>
        <dbReference type="EMBL" id="QBZ70656.1"/>
    </source>
</evidence>
<reference evidence="1 2" key="1">
    <citation type="submission" date="2019-03" db="EMBL/GenBank/DDBJ databases">
        <authorList>
            <person name="Kim S.G."/>
            <person name="Park S.C."/>
        </authorList>
    </citation>
    <scope>NUCLEOTIDE SEQUENCE [LARGE SCALE GENOMIC DNA]</scope>
</reference>
<proteinExistence type="predicted"/>
<gene>
    <name evidence="1" type="ORF">pETSU_075</name>
</gene>
<sequence length="206" mass="22958">MDDTQTLPAKEPLQISLTKRSTVRSALITANELYNLNATPTDYEDRITYKDANGDLSLDVVSVHTGELCWILKDRYTTASKSTNYMQLEHPKDFGAEEVVNNFSIIIGTEGELDFLKGLPLNEPNESNPFNFVARMLADLLNVYGVGDGWSTRPNTGLTTAYFVLRYIGPGADAPEVYNFNRNTKCLAVVELMMYGEYKTHALVVG</sequence>
<keyword evidence="2" id="KW-1185">Reference proteome</keyword>